<feature type="transmembrane region" description="Helical" evidence="1">
    <location>
        <begin position="154"/>
        <end position="172"/>
    </location>
</feature>
<feature type="transmembrane region" description="Helical" evidence="1">
    <location>
        <begin position="225"/>
        <end position="248"/>
    </location>
</feature>
<keyword evidence="3" id="KW-1185">Reference proteome</keyword>
<keyword evidence="1" id="KW-0472">Membrane</keyword>
<comment type="caution">
    <text evidence="2">The sequence shown here is derived from an EMBL/GenBank/DDBJ whole genome shotgun (WGS) entry which is preliminary data.</text>
</comment>
<proteinExistence type="predicted"/>
<evidence type="ECO:0000313" key="2">
    <source>
        <dbReference type="EMBL" id="MFD0725242.1"/>
    </source>
</evidence>
<sequence length="256" mass="27458">MPWTFAHPAAAIFVRRFGGASLPLSGLVVGSLSPDFGYYIGAFGLATHAHTLRGTLDVCLPSAFVLLLVLLRLRRVLVAPLPLLHRRAIESLPSPSCWPASDAARMIAALWIGAMTHVAWDSFTHASGMMVSIIAPLREVLFEVSGRRFATYNILQHAGTLFGILVIGFAYGRWLARTVGGEACLRFPALGESLPLVTAALLSAVLGLAIALLKLGTEAGWPVLMFRSIVDSTIVFSAAYLVLALHAVRKARMQTA</sequence>
<keyword evidence="1" id="KW-0812">Transmembrane</keyword>
<name>A0ABW2YA42_9GAMM</name>
<evidence type="ECO:0000256" key="1">
    <source>
        <dbReference type="SAM" id="Phobius"/>
    </source>
</evidence>
<evidence type="ECO:0000313" key="3">
    <source>
        <dbReference type="Proteomes" id="UP001597110"/>
    </source>
</evidence>
<organism evidence="2 3">
    <name type="scientific">Lysobacter brunescens</name>
    <dbReference type="NCBI Taxonomy" id="262323"/>
    <lineage>
        <taxon>Bacteria</taxon>
        <taxon>Pseudomonadati</taxon>
        <taxon>Pseudomonadota</taxon>
        <taxon>Gammaproteobacteria</taxon>
        <taxon>Lysobacterales</taxon>
        <taxon>Lysobacteraceae</taxon>
        <taxon>Lysobacter</taxon>
    </lineage>
</organism>
<keyword evidence="1" id="KW-1133">Transmembrane helix</keyword>
<dbReference type="Pfam" id="PF13803">
    <property type="entry name" value="DUF4184"/>
    <property type="match status" value="1"/>
</dbReference>
<reference evidence="3" key="1">
    <citation type="journal article" date="2019" name="Int. J. Syst. Evol. Microbiol.">
        <title>The Global Catalogue of Microorganisms (GCM) 10K type strain sequencing project: providing services to taxonomists for standard genome sequencing and annotation.</title>
        <authorList>
            <consortium name="The Broad Institute Genomics Platform"/>
            <consortium name="The Broad Institute Genome Sequencing Center for Infectious Disease"/>
            <person name="Wu L."/>
            <person name="Ma J."/>
        </authorList>
    </citation>
    <scope>NUCLEOTIDE SEQUENCE [LARGE SCALE GENOMIC DNA]</scope>
    <source>
        <strain evidence="3">CCUG 55585</strain>
    </source>
</reference>
<dbReference type="InterPro" id="IPR025238">
    <property type="entry name" value="DUF4184"/>
</dbReference>
<gene>
    <name evidence="2" type="ORF">ACFQ0E_06455</name>
</gene>
<accession>A0ABW2YA42</accession>
<feature type="transmembrane region" description="Helical" evidence="1">
    <location>
        <begin position="103"/>
        <end position="120"/>
    </location>
</feature>
<dbReference type="Proteomes" id="UP001597110">
    <property type="component" value="Unassembled WGS sequence"/>
</dbReference>
<protein>
    <submittedName>
        <fullName evidence="2">DUF4184 family protein</fullName>
    </submittedName>
</protein>
<dbReference type="RefSeq" id="WP_386822851.1">
    <property type="nucleotide sequence ID" value="NZ_JBHTIF010000001.1"/>
</dbReference>
<feature type="transmembrane region" description="Helical" evidence="1">
    <location>
        <begin position="193"/>
        <end position="213"/>
    </location>
</feature>
<dbReference type="EMBL" id="JBHTIF010000001">
    <property type="protein sequence ID" value="MFD0725242.1"/>
    <property type="molecule type" value="Genomic_DNA"/>
</dbReference>